<feature type="region of interest" description="Disordered" evidence="1">
    <location>
        <begin position="26"/>
        <end position="50"/>
    </location>
</feature>
<dbReference type="AlphaFoldDB" id="A0AAU9CXY0"/>
<dbReference type="RefSeq" id="WP_338395941.1">
    <property type="nucleotide sequence ID" value="NZ_AP025320.1"/>
</dbReference>
<evidence type="ECO:0000313" key="3">
    <source>
        <dbReference type="EMBL" id="BDD12798.1"/>
    </source>
</evidence>
<geneLocation type="plasmid" evidence="3 4">
    <name>pFA6</name>
</geneLocation>
<protein>
    <recommendedName>
        <fullName evidence="5">Periplasmic heavy metal sensor</fullName>
    </recommendedName>
</protein>
<gene>
    <name evidence="3" type="ORF">FUAX_52300</name>
</gene>
<evidence type="ECO:0008006" key="5">
    <source>
        <dbReference type="Google" id="ProtNLM"/>
    </source>
</evidence>
<evidence type="ECO:0000256" key="2">
    <source>
        <dbReference type="SAM" id="SignalP"/>
    </source>
</evidence>
<dbReference type="Proteomes" id="UP001348817">
    <property type="component" value="Plasmid pFA6"/>
</dbReference>
<sequence>MKRFIGLFVFVFCLSMVADHVALAQGRGRGGRGRGGRGGQERVQRTPEDRAKAHVKRLDKGLELTKEQEDKAYHITLVFNKEMESMKDQRESLSREEMRTKMTAARKTMDSDLQKILTDEQKKKYAEIKQTMADRRKERRDAVSEKRKKRRASGENSRPESID</sequence>
<keyword evidence="4" id="KW-1185">Reference proteome</keyword>
<keyword evidence="2" id="KW-0732">Signal</keyword>
<accession>A0AAU9CXY0</accession>
<proteinExistence type="predicted"/>
<feature type="chain" id="PRO_5043650411" description="Periplasmic heavy metal sensor" evidence="2">
    <location>
        <begin position="25"/>
        <end position="163"/>
    </location>
</feature>
<name>A0AAU9CXY0_9BACT</name>
<evidence type="ECO:0000313" key="4">
    <source>
        <dbReference type="Proteomes" id="UP001348817"/>
    </source>
</evidence>
<feature type="signal peptide" evidence="2">
    <location>
        <begin position="1"/>
        <end position="24"/>
    </location>
</feature>
<feature type="compositionally biased region" description="Basic and acidic residues" evidence="1">
    <location>
        <begin position="129"/>
        <end position="145"/>
    </location>
</feature>
<keyword evidence="3" id="KW-0614">Plasmid</keyword>
<reference evidence="3 4" key="1">
    <citation type="submission" date="2021-12" db="EMBL/GenBank/DDBJ databases">
        <title>Genome sequencing of bacteria with rrn-lacking chromosome and rrn-plasmid.</title>
        <authorList>
            <person name="Anda M."/>
            <person name="Iwasaki W."/>
        </authorList>
    </citation>
    <scope>NUCLEOTIDE SEQUENCE [LARGE SCALE GENOMIC DNA]</scope>
    <source>
        <strain evidence="3 4">DSM 100852</strain>
        <plasmid evidence="3 4">pFA6</plasmid>
    </source>
</reference>
<organism evidence="3 4">
    <name type="scientific">Fulvitalea axinellae</name>
    <dbReference type="NCBI Taxonomy" id="1182444"/>
    <lineage>
        <taxon>Bacteria</taxon>
        <taxon>Pseudomonadati</taxon>
        <taxon>Bacteroidota</taxon>
        <taxon>Cytophagia</taxon>
        <taxon>Cytophagales</taxon>
        <taxon>Persicobacteraceae</taxon>
        <taxon>Fulvitalea</taxon>
    </lineage>
</organism>
<dbReference type="EMBL" id="AP025320">
    <property type="protein sequence ID" value="BDD12798.1"/>
    <property type="molecule type" value="Genomic_DNA"/>
</dbReference>
<dbReference type="KEGG" id="fax:FUAX_52300"/>
<feature type="compositionally biased region" description="Basic and acidic residues" evidence="1">
    <location>
        <begin position="39"/>
        <end position="50"/>
    </location>
</feature>
<feature type="region of interest" description="Disordered" evidence="1">
    <location>
        <begin position="129"/>
        <end position="163"/>
    </location>
</feature>
<evidence type="ECO:0000256" key="1">
    <source>
        <dbReference type="SAM" id="MobiDB-lite"/>
    </source>
</evidence>